<proteinExistence type="predicted"/>
<sequence length="166" mass="17853">MADDASYNTFLARANQDPKSGHSGEAESTSQARGKFDPSTEPNEAIPAPLKNLNATYVSDTDSEFEPVFFSYSATTLPSEEDFRLALGIKGHNAGKIEELSTKDFDPRGEYKAVIDAVGSVGKGKAKGAVKVFRVEVDDVGTRVQYYVLTVGERKLLGVVAKAVES</sequence>
<keyword evidence="2" id="KW-1185">Reference proteome</keyword>
<name>A0ACC2ZWA6_9EURO</name>
<evidence type="ECO:0000313" key="2">
    <source>
        <dbReference type="Proteomes" id="UP001172386"/>
    </source>
</evidence>
<evidence type="ECO:0000313" key="1">
    <source>
        <dbReference type="EMBL" id="KAJ9651900.1"/>
    </source>
</evidence>
<dbReference type="EMBL" id="JAPDRQ010000229">
    <property type="protein sequence ID" value="KAJ9651900.1"/>
    <property type="molecule type" value="Genomic_DNA"/>
</dbReference>
<reference evidence="1" key="1">
    <citation type="submission" date="2022-10" db="EMBL/GenBank/DDBJ databases">
        <title>Culturing micro-colonial fungi from biological soil crusts in the Mojave desert and describing Neophaeococcomyces mojavensis, and introducing the new genera and species Taxawa tesnikishii.</title>
        <authorList>
            <person name="Kurbessoian T."/>
            <person name="Stajich J.E."/>
        </authorList>
    </citation>
    <scope>NUCLEOTIDE SEQUENCE</scope>
    <source>
        <strain evidence="1">JES_112</strain>
    </source>
</reference>
<gene>
    <name evidence="1" type="ORF">H2198_008829</name>
</gene>
<protein>
    <submittedName>
        <fullName evidence="1">Uncharacterized protein</fullName>
    </submittedName>
</protein>
<accession>A0ACC2ZWA6</accession>
<organism evidence="1 2">
    <name type="scientific">Neophaeococcomyces mojaviensis</name>
    <dbReference type="NCBI Taxonomy" id="3383035"/>
    <lineage>
        <taxon>Eukaryota</taxon>
        <taxon>Fungi</taxon>
        <taxon>Dikarya</taxon>
        <taxon>Ascomycota</taxon>
        <taxon>Pezizomycotina</taxon>
        <taxon>Eurotiomycetes</taxon>
        <taxon>Chaetothyriomycetidae</taxon>
        <taxon>Chaetothyriales</taxon>
        <taxon>Chaetothyriales incertae sedis</taxon>
        <taxon>Neophaeococcomyces</taxon>
    </lineage>
</organism>
<comment type="caution">
    <text evidence="1">The sequence shown here is derived from an EMBL/GenBank/DDBJ whole genome shotgun (WGS) entry which is preliminary data.</text>
</comment>
<dbReference type="Proteomes" id="UP001172386">
    <property type="component" value="Unassembled WGS sequence"/>
</dbReference>